<evidence type="ECO:0000256" key="3">
    <source>
        <dbReference type="ARBA" id="ARBA00022692"/>
    </source>
</evidence>
<feature type="transmembrane region" description="Helical" evidence="6">
    <location>
        <begin position="131"/>
        <end position="152"/>
    </location>
</feature>
<proteinExistence type="predicted"/>
<reference evidence="7 8" key="1">
    <citation type="journal article" date="2016" name="Nat. Commun.">
        <title>Thousands of microbial genomes shed light on interconnected biogeochemical processes in an aquifer system.</title>
        <authorList>
            <person name="Anantharaman K."/>
            <person name="Brown C.T."/>
            <person name="Hug L.A."/>
            <person name="Sharon I."/>
            <person name="Castelle C.J."/>
            <person name="Probst A.J."/>
            <person name="Thomas B.C."/>
            <person name="Singh A."/>
            <person name="Wilkins M.J."/>
            <person name="Karaoz U."/>
            <person name="Brodie E.L."/>
            <person name="Williams K.H."/>
            <person name="Hubbard S.S."/>
            <person name="Banfield J.F."/>
        </authorList>
    </citation>
    <scope>NUCLEOTIDE SEQUENCE [LARGE SCALE GENOMIC DNA]</scope>
</reference>
<dbReference type="PANTHER" id="PTHR30250:SF28">
    <property type="entry name" value="POLYSACCHARIDE BIOSYNTHESIS PROTEIN"/>
    <property type="match status" value="1"/>
</dbReference>
<dbReference type="Proteomes" id="UP000178603">
    <property type="component" value="Unassembled WGS sequence"/>
</dbReference>
<keyword evidence="2" id="KW-1003">Cell membrane</keyword>
<comment type="subcellular location">
    <subcellularLocation>
        <location evidence="1">Cell membrane</location>
        <topology evidence="1">Multi-pass membrane protein</topology>
    </subcellularLocation>
</comment>
<evidence type="ECO:0000256" key="2">
    <source>
        <dbReference type="ARBA" id="ARBA00022475"/>
    </source>
</evidence>
<feature type="transmembrane region" description="Helical" evidence="6">
    <location>
        <begin position="400"/>
        <end position="419"/>
    </location>
</feature>
<evidence type="ECO:0000313" key="7">
    <source>
        <dbReference type="EMBL" id="OGM53788.1"/>
    </source>
</evidence>
<feature type="transmembrane region" description="Helical" evidence="6">
    <location>
        <begin position="275"/>
        <end position="293"/>
    </location>
</feature>
<dbReference type="Pfam" id="PF13440">
    <property type="entry name" value="Polysacc_synt_3"/>
    <property type="match status" value="1"/>
</dbReference>
<evidence type="ECO:0000256" key="5">
    <source>
        <dbReference type="ARBA" id="ARBA00023136"/>
    </source>
</evidence>
<sequence length="426" mass="47136">MKRVSLLVAKVPIFGPVAASMLVHPLFSGSLVMMLGSNFANFLAFVYHIILGNLLGPVKFSEVASILSFLGIISVTYTSLGMAIVKFVSSSHLKQNRIFYSWIAKRILIFAAVLSILVLLVSSFISNFLRIEYLPVVISGFIVFFSVLGFLNRSFLQGFIKFNAMIFTLNIEMITRLIVGSILVYIGFSVAGATFGVLVSVVIGWLVTFPFLPKLRIFGVRSNYQDGRKLVSYGVPVLLQAIATTSLMSLDVILVKHYFGAHDAGLYAAASNLGKIIYFGTGPIGAVMFPIIAKRHSKGAEYKKVLVYSLFLTAILSLCILVFYYLFPEFAIMVLYGKEFLEATPLIFIFGSFFFVFALTGILANFFFSIGKTWIVRLQLAAALLQIGGILMFHNSLFNVVKISIACISFLFIGLLIYLKRELKSN</sequence>
<feature type="transmembrane region" description="Helical" evidence="6">
    <location>
        <begin position="233"/>
        <end position="255"/>
    </location>
</feature>
<gene>
    <name evidence="7" type="ORF">A3E44_05210</name>
</gene>
<dbReference type="EMBL" id="MGGW01000020">
    <property type="protein sequence ID" value="OGM53788.1"/>
    <property type="molecule type" value="Genomic_DNA"/>
</dbReference>
<evidence type="ECO:0000256" key="4">
    <source>
        <dbReference type="ARBA" id="ARBA00022989"/>
    </source>
</evidence>
<comment type="caution">
    <text evidence="7">The sequence shown here is derived from an EMBL/GenBank/DDBJ whole genome shotgun (WGS) entry which is preliminary data.</text>
</comment>
<evidence type="ECO:0000256" key="6">
    <source>
        <dbReference type="SAM" id="Phobius"/>
    </source>
</evidence>
<evidence type="ECO:0000313" key="8">
    <source>
        <dbReference type="Proteomes" id="UP000178603"/>
    </source>
</evidence>
<evidence type="ECO:0008006" key="9">
    <source>
        <dbReference type="Google" id="ProtNLM"/>
    </source>
</evidence>
<feature type="transmembrane region" description="Helical" evidence="6">
    <location>
        <begin position="347"/>
        <end position="368"/>
    </location>
</feature>
<feature type="transmembrane region" description="Helical" evidence="6">
    <location>
        <begin position="64"/>
        <end position="85"/>
    </location>
</feature>
<feature type="transmembrane region" description="Helical" evidence="6">
    <location>
        <begin position="39"/>
        <end position="58"/>
    </location>
</feature>
<keyword evidence="5 6" id="KW-0472">Membrane</keyword>
<dbReference type="PANTHER" id="PTHR30250">
    <property type="entry name" value="PST FAMILY PREDICTED COLANIC ACID TRANSPORTER"/>
    <property type="match status" value="1"/>
</dbReference>
<feature type="transmembrane region" description="Helical" evidence="6">
    <location>
        <begin position="106"/>
        <end position="125"/>
    </location>
</feature>
<keyword evidence="3 6" id="KW-0812">Transmembrane</keyword>
<keyword evidence="4 6" id="KW-1133">Transmembrane helix</keyword>
<organism evidence="7 8">
    <name type="scientific">Candidatus Woesebacteria bacterium RIFCSPHIGHO2_12_FULL_41_24</name>
    <dbReference type="NCBI Taxonomy" id="1802510"/>
    <lineage>
        <taxon>Bacteria</taxon>
        <taxon>Candidatus Woeseibacteriota</taxon>
    </lineage>
</organism>
<feature type="transmembrane region" description="Helical" evidence="6">
    <location>
        <begin position="305"/>
        <end position="327"/>
    </location>
</feature>
<dbReference type="GO" id="GO:0005886">
    <property type="term" value="C:plasma membrane"/>
    <property type="evidence" value="ECO:0007669"/>
    <property type="project" value="UniProtKB-SubCell"/>
</dbReference>
<evidence type="ECO:0000256" key="1">
    <source>
        <dbReference type="ARBA" id="ARBA00004651"/>
    </source>
</evidence>
<feature type="transmembrane region" description="Helical" evidence="6">
    <location>
        <begin position="375"/>
        <end position="394"/>
    </location>
</feature>
<name>A0A1F8AR64_9BACT</name>
<dbReference type="AlphaFoldDB" id="A0A1F8AR64"/>
<accession>A0A1F8AR64</accession>
<dbReference type="InterPro" id="IPR050833">
    <property type="entry name" value="Poly_Biosynth_Transport"/>
</dbReference>
<protein>
    <recommendedName>
        <fullName evidence="9">Polysaccharide biosynthesis protein C-terminal domain-containing protein</fullName>
    </recommendedName>
</protein>